<reference evidence="2 3" key="1">
    <citation type="submission" date="2018-11" db="EMBL/GenBank/DDBJ databases">
        <authorList>
            <person name="Kleinhagauer T."/>
            <person name="Glaeser S.P."/>
            <person name="Spergser J."/>
            <person name="Ruckert C."/>
            <person name="Kaempfer P."/>
            <person name="Busse H.-J."/>
        </authorList>
    </citation>
    <scope>NUCLEOTIDE SEQUENCE [LARGE SCALE GENOMIC DNA]</scope>
    <source>
        <strain evidence="2 3">200CH</strain>
    </source>
</reference>
<dbReference type="EMBL" id="CP033896">
    <property type="protein sequence ID" value="AZA14317.1"/>
    <property type="molecule type" value="Genomic_DNA"/>
</dbReference>
<proteinExistence type="predicted"/>
<feature type="transmembrane region" description="Helical" evidence="1">
    <location>
        <begin position="6"/>
        <end position="30"/>
    </location>
</feature>
<gene>
    <name evidence="2" type="ORF">CCHOA_09670</name>
</gene>
<keyword evidence="1" id="KW-1133">Transmembrane helix</keyword>
<name>A0A3G6J8C9_9CORY</name>
<keyword evidence="1" id="KW-0472">Membrane</keyword>
<evidence type="ECO:0000256" key="1">
    <source>
        <dbReference type="SAM" id="Phobius"/>
    </source>
</evidence>
<dbReference type="KEGG" id="ccho:CCHOA_09670"/>
<keyword evidence="1" id="KW-0812">Transmembrane</keyword>
<evidence type="ECO:0000313" key="3">
    <source>
        <dbReference type="Proteomes" id="UP000269019"/>
    </source>
</evidence>
<keyword evidence="3" id="KW-1185">Reference proteome</keyword>
<dbReference type="AlphaFoldDB" id="A0A3G6J8C9"/>
<protein>
    <submittedName>
        <fullName evidence="2">Uncharacterized protein</fullName>
    </submittedName>
</protein>
<dbReference type="Proteomes" id="UP000269019">
    <property type="component" value="Chromosome"/>
</dbReference>
<evidence type="ECO:0000313" key="2">
    <source>
        <dbReference type="EMBL" id="AZA14317.1"/>
    </source>
</evidence>
<feature type="transmembrane region" description="Helical" evidence="1">
    <location>
        <begin position="37"/>
        <end position="58"/>
    </location>
</feature>
<organism evidence="2 3">
    <name type="scientific">Corynebacterium choanae</name>
    <dbReference type="NCBI Taxonomy" id="1862358"/>
    <lineage>
        <taxon>Bacteria</taxon>
        <taxon>Bacillati</taxon>
        <taxon>Actinomycetota</taxon>
        <taxon>Actinomycetes</taxon>
        <taxon>Mycobacteriales</taxon>
        <taxon>Corynebacteriaceae</taxon>
        <taxon>Corynebacterium</taxon>
    </lineage>
</organism>
<sequence>MASSVAGVVMVVSAIQGPRSLWLLFLAIYILPGTRTVFVSSCVGGGGAVVLGILGDLLPLDVVPLG</sequence>
<accession>A0A3G6J8C9</accession>